<dbReference type="PANTHER" id="PTHR34413:SF2">
    <property type="entry name" value="PROPHAGE TAIL FIBER ASSEMBLY PROTEIN HOMOLOG TFAE-RELATED"/>
    <property type="match status" value="1"/>
</dbReference>
<protein>
    <submittedName>
        <fullName evidence="1">Phage tail assembly protein</fullName>
    </submittedName>
</protein>
<dbReference type="EMBL" id="FN545192">
    <property type="protein sequence ID" value="CBA73042.1"/>
    <property type="molecule type" value="Genomic_DNA"/>
</dbReference>
<name>D2TZH2_9GAMM</name>
<dbReference type="InterPro" id="IPR003458">
    <property type="entry name" value="Phage_T4_Gp38_tail_assem"/>
</dbReference>
<dbReference type="Pfam" id="PF02413">
    <property type="entry name" value="Caudo_TAP"/>
    <property type="match status" value="1"/>
</dbReference>
<accession>D2TZH2</accession>
<reference evidence="1" key="1">
    <citation type="journal article" date="2010" name="Insect Mol. Biol.">
        <title>The draft genome sequence of Arsenophonus nasoniae, son-killer bacterium of Nasonia vitripennis, reveals genes associated with virulence and symbiosis.</title>
        <authorList>
            <person name="Wilkes T."/>
            <person name="Darby A.C."/>
            <person name="Choi J."/>
            <person name="Colborne J.K."/>
            <person name="Werren J.H."/>
            <person name="Hurst G.D.D."/>
        </authorList>
    </citation>
    <scope>NUCLEOTIDE SEQUENCE</scope>
</reference>
<dbReference type="AlphaFoldDB" id="D2TZH2"/>
<sequence length="148" mass="16908">MVRMKKDDVYYFSATKLCWLSESLKESYISAGTWDDEATKVSFNIYKEYALCAPLEGKMLGADKNGAPIWIDIPPKTKNELIKEAENTKIELMQNAAAIITPLQDAIDLNMATDEECKNLMEWKTYRVLLSRIDISIAPNIEWPKLPK</sequence>
<proteinExistence type="predicted"/>
<evidence type="ECO:0000313" key="1">
    <source>
        <dbReference type="EMBL" id="CBA73042.1"/>
    </source>
</evidence>
<organism evidence="1">
    <name type="scientific">Arsenophonus nasoniae</name>
    <name type="common">son-killer infecting Nasonia vitripennis</name>
    <dbReference type="NCBI Taxonomy" id="638"/>
    <lineage>
        <taxon>Bacteria</taxon>
        <taxon>Pseudomonadati</taxon>
        <taxon>Pseudomonadota</taxon>
        <taxon>Gammaproteobacteria</taxon>
        <taxon>Enterobacterales</taxon>
        <taxon>Morganellaceae</taxon>
        <taxon>Arsenophonus</taxon>
    </lineage>
</organism>
<dbReference type="InterPro" id="IPR051220">
    <property type="entry name" value="TFA_Chaperone"/>
</dbReference>
<dbReference type="PANTHER" id="PTHR34413">
    <property type="entry name" value="PROPHAGE TAIL FIBER ASSEMBLY PROTEIN HOMOLOG TFAE-RELATED-RELATED"/>
    <property type="match status" value="1"/>
</dbReference>
<gene>
    <name evidence="1" type="ORF">ARN_15850</name>
</gene>